<sequence>MFRVNRISATPKILAIVYSDGEAASSYIAELGYRLREAGTSIAGIVQYKPTLPKQSRCAIEVEELTSRFVLQLSEEDADQPFGCRVDPEALAEAAALITAALRKNPDVVILNKFGRLEAEGGGLGETIAEAIQLGTPLIAGVPRRNLAPWRAFTKGLAEEISIGSTRLYQWLAAHRIILDCEIAVAPSMATIRATG</sequence>
<dbReference type="EMBL" id="JACHIH010000016">
    <property type="protein sequence ID" value="MBB5048001.1"/>
    <property type="molecule type" value="Genomic_DNA"/>
</dbReference>
<comment type="caution">
    <text evidence="1">The sequence shown here is derived from an EMBL/GenBank/DDBJ whole genome shotgun (WGS) entry which is preliminary data.</text>
</comment>
<accession>A0A7W7Z4S0</accession>
<evidence type="ECO:0000313" key="2">
    <source>
        <dbReference type="Proteomes" id="UP000542353"/>
    </source>
</evidence>
<evidence type="ECO:0000313" key="1">
    <source>
        <dbReference type="EMBL" id="MBB5048001.1"/>
    </source>
</evidence>
<reference evidence="1 2" key="1">
    <citation type="submission" date="2020-08" db="EMBL/GenBank/DDBJ databases">
        <title>Genomic Encyclopedia of Type Strains, Phase IV (KMG-IV): sequencing the most valuable type-strain genomes for metagenomic binning, comparative biology and taxonomic classification.</title>
        <authorList>
            <person name="Goeker M."/>
        </authorList>
    </citation>
    <scope>NUCLEOTIDE SEQUENCE [LARGE SCALE GENOMIC DNA]</scope>
    <source>
        <strain evidence="1 2">DSM 12706</strain>
    </source>
</reference>
<dbReference type="Proteomes" id="UP000542353">
    <property type="component" value="Unassembled WGS sequence"/>
</dbReference>
<dbReference type="InterPro" id="IPR018912">
    <property type="entry name" value="DUF2478"/>
</dbReference>
<dbReference type="RefSeq" id="WP_184258364.1">
    <property type="nucleotide sequence ID" value="NZ_JACHIH010000016.1"/>
</dbReference>
<dbReference type="Pfam" id="PF10649">
    <property type="entry name" value="DUF2478"/>
    <property type="match status" value="1"/>
</dbReference>
<keyword evidence="2" id="KW-1185">Reference proteome</keyword>
<organism evidence="1 2">
    <name type="scientific">Rhodopseudomonas rhenobacensis</name>
    <dbReference type="NCBI Taxonomy" id="87461"/>
    <lineage>
        <taxon>Bacteria</taxon>
        <taxon>Pseudomonadati</taxon>
        <taxon>Pseudomonadota</taxon>
        <taxon>Alphaproteobacteria</taxon>
        <taxon>Hyphomicrobiales</taxon>
        <taxon>Nitrobacteraceae</taxon>
        <taxon>Rhodopseudomonas</taxon>
    </lineage>
</organism>
<protein>
    <submittedName>
        <fullName evidence="1">Nucleoside-triphosphatase THEP1</fullName>
    </submittedName>
</protein>
<name>A0A7W7Z4S0_9BRAD</name>
<proteinExistence type="predicted"/>
<dbReference type="AlphaFoldDB" id="A0A7W7Z4S0"/>
<gene>
    <name evidence="1" type="ORF">HNR60_002760</name>
</gene>